<dbReference type="Proteomes" id="UP000092093">
    <property type="component" value="Unassembled WGS sequence"/>
</dbReference>
<evidence type="ECO:0000313" key="1">
    <source>
        <dbReference type="EMBL" id="OBQ37267.1"/>
    </source>
</evidence>
<evidence type="ECO:0000313" key="2">
    <source>
        <dbReference type="Proteomes" id="UP000092093"/>
    </source>
</evidence>
<organism evidence="1 2">
    <name type="scientific">Aphanizomenon flos-aquae WA102</name>
    <dbReference type="NCBI Taxonomy" id="1710896"/>
    <lineage>
        <taxon>Bacteria</taxon>
        <taxon>Bacillati</taxon>
        <taxon>Cyanobacteriota</taxon>
        <taxon>Cyanophyceae</taxon>
        <taxon>Nostocales</taxon>
        <taxon>Aphanizomenonaceae</taxon>
        <taxon>Aphanizomenon</taxon>
    </lineage>
</organism>
<sequence>MKDLIFQDDLYFTFSVEQAEWAVAMWNKVLLYRGIMPGRIPSENEMNRLKQAAPGVLNGSPQEDLGYIMHSASQMYG</sequence>
<dbReference type="AlphaFoldDB" id="A0A1B7WJD8"/>
<gene>
    <name evidence="1" type="ORF">AN484_25110</name>
</gene>
<proteinExistence type="predicted"/>
<name>A0A1B7WJD8_APHFL</name>
<dbReference type="EMBL" id="LJOW01000269">
    <property type="protein sequence ID" value="OBQ37267.1"/>
    <property type="molecule type" value="Genomic_DNA"/>
</dbReference>
<protein>
    <submittedName>
        <fullName evidence="1">Uncharacterized protein</fullName>
    </submittedName>
</protein>
<reference evidence="1 2" key="1">
    <citation type="submission" date="2015-09" db="EMBL/GenBank/DDBJ databases">
        <title>Aphanizomenon flos-aquae WA102.</title>
        <authorList>
            <person name="Driscoll C."/>
        </authorList>
    </citation>
    <scope>NUCLEOTIDE SEQUENCE [LARGE SCALE GENOMIC DNA]</scope>
    <source>
        <strain evidence="1">WA102</strain>
    </source>
</reference>
<accession>A0A1B7WJD8</accession>
<comment type="caution">
    <text evidence="1">The sequence shown here is derived from an EMBL/GenBank/DDBJ whole genome shotgun (WGS) entry which is preliminary data.</text>
</comment>